<evidence type="ECO:0000313" key="3">
    <source>
        <dbReference type="EMBL" id="QJQ02504.1"/>
    </source>
</evidence>
<dbReference type="RefSeq" id="WP_006465440.1">
    <property type="nucleotide sequence ID" value="NZ_CP008956.1"/>
</dbReference>
<sequence>MRVISLPCPHCQSPVRAAKSRTMSTLMKEITYRCQNVDCGHTFVATLEISRTVSLSAMPNPEVSLPISPRAYLAPQGTGTA</sequence>
<gene>
    <name evidence="2" type="ORF">C798_07965</name>
    <name evidence="3" type="ORF">C798_20420</name>
</gene>
<feature type="domain" description="Zinc finger Ogr/Delta-type" evidence="1">
    <location>
        <begin position="8"/>
        <end position="53"/>
    </location>
</feature>
<dbReference type="InterPro" id="IPR007684">
    <property type="entry name" value="Znf_Ogr/Delta"/>
</dbReference>
<dbReference type="Proteomes" id="UP000501648">
    <property type="component" value="Chromosome"/>
</dbReference>
<dbReference type="EMBL" id="CP008956">
    <property type="protein sequence ID" value="QJQ02504.1"/>
    <property type="molecule type" value="Genomic_DNA"/>
</dbReference>
<evidence type="ECO:0000313" key="2">
    <source>
        <dbReference type="EMBL" id="QJQ00169.1"/>
    </source>
</evidence>
<protein>
    <submittedName>
        <fullName evidence="2">Transcriptional regulator</fullName>
    </submittedName>
</protein>
<accession>A0A6M3ZNL8</accession>
<evidence type="ECO:0000313" key="4">
    <source>
        <dbReference type="Proteomes" id="UP000501648"/>
    </source>
</evidence>
<dbReference type="AlphaFoldDB" id="A0A6M3ZNL8"/>
<reference evidence="2" key="2">
    <citation type="submission" date="2017-10" db="EMBL/GenBank/DDBJ databases">
        <title>Complete genome sequence of Herbaspirillum rubrisubalbicans Os34.</title>
        <authorList>
            <person name="Chen M."/>
            <person name="An Q."/>
        </authorList>
    </citation>
    <scope>NUCLEOTIDE SEQUENCE</scope>
    <source>
        <strain evidence="2">Os34</strain>
    </source>
</reference>
<dbReference type="Pfam" id="PF04606">
    <property type="entry name" value="Ogr_Delta"/>
    <property type="match status" value="1"/>
</dbReference>
<evidence type="ECO:0000259" key="1">
    <source>
        <dbReference type="Pfam" id="PF04606"/>
    </source>
</evidence>
<name>A0A6M3ZNL8_9BURK</name>
<organism evidence="2 4">
    <name type="scientific">Herbaspirillum rubrisubalbicans Os34</name>
    <dbReference type="NCBI Taxonomy" id="1235827"/>
    <lineage>
        <taxon>Bacteria</taxon>
        <taxon>Pseudomonadati</taxon>
        <taxon>Pseudomonadota</taxon>
        <taxon>Betaproteobacteria</taxon>
        <taxon>Burkholderiales</taxon>
        <taxon>Oxalobacteraceae</taxon>
        <taxon>Herbaspirillum</taxon>
    </lineage>
</organism>
<reference evidence="2 4" key="1">
    <citation type="journal article" date="2012" name="J. Bacteriol.">
        <title>Genome sequence of the pathogenic Herbaspirillum seropedicae strain Os34, isolated from rice roots.</title>
        <authorList>
            <person name="Ye W."/>
            <person name="Ye S."/>
            <person name="Liu J."/>
            <person name="Chang S."/>
            <person name="Chen M."/>
            <person name="Zhu B."/>
            <person name="Guo L."/>
            <person name="An Q."/>
        </authorList>
    </citation>
    <scope>NUCLEOTIDE SEQUENCE [LARGE SCALE GENOMIC DNA]</scope>
    <source>
        <strain evidence="2 4">Os34</strain>
    </source>
</reference>
<dbReference type="EMBL" id="CP008956">
    <property type="protein sequence ID" value="QJQ00169.1"/>
    <property type="molecule type" value="Genomic_DNA"/>
</dbReference>
<proteinExistence type="predicted"/>